<evidence type="ECO:0000256" key="2">
    <source>
        <dbReference type="SAM" id="MobiDB-lite"/>
    </source>
</evidence>
<dbReference type="AlphaFoldDB" id="A0A0E0NMF8"/>
<dbReference type="PANTHER" id="PTHR31342:SF16">
    <property type="entry name" value="TALIN_MIDDLE DOMAIN-CONTAINING PROTEIN"/>
    <property type="match status" value="1"/>
</dbReference>
<organism evidence="3 4">
    <name type="scientific">Oryza rufipogon</name>
    <name type="common">Brownbeard rice</name>
    <name type="synonym">Asian wild rice</name>
    <dbReference type="NCBI Taxonomy" id="4529"/>
    <lineage>
        <taxon>Eukaryota</taxon>
        <taxon>Viridiplantae</taxon>
        <taxon>Streptophyta</taxon>
        <taxon>Embryophyta</taxon>
        <taxon>Tracheophyta</taxon>
        <taxon>Spermatophyta</taxon>
        <taxon>Magnoliopsida</taxon>
        <taxon>Liliopsida</taxon>
        <taxon>Poales</taxon>
        <taxon>Poaceae</taxon>
        <taxon>BOP clade</taxon>
        <taxon>Oryzoideae</taxon>
        <taxon>Oryzeae</taxon>
        <taxon>Oryzinae</taxon>
        <taxon>Oryza</taxon>
    </lineage>
</organism>
<keyword evidence="4" id="KW-1185">Reference proteome</keyword>
<evidence type="ECO:0000313" key="4">
    <source>
        <dbReference type="Proteomes" id="UP000008022"/>
    </source>
</evidence>
<dbReference type="PANTHER" id="PTHR31342">
    <property type="entry name" value="PROTEIN CHUP1, CHLOROPLASTIC"/>
    <property type="match status" value="1"/>
</dbReference>
<dbReference type="InterPro" id="IPR040265">
    <property type="entry name" value="CHUP1/IPGA1-like"/>
</dbReference>
<evidence type="ECO:0000313" key="3">
    <source>
        <dbReference type="EnsemblPlants" id="ORUFI02G38000.3"/>
    </source>
</evidence>
<dbReference type="STRING" id="4529.A0A0E0NMF8"/>
<feature type="compositionally biased region" description="Basic residues" evidence="2">
    <location>
        <begin position="230"/>
        <end position="241"/>
    </location>
</feature>
<reference evidence="3" key="2">
    <citation type="submission" date="2015-06" db="UniProtKB">
        <authorList>
            <consortium name="EnsemblPlants"/>
        </authorList>
    </citation>
    <scope>IDENTIFICATION</scope>
</reference>
<dbReference type="EnsemblPlants" id="ORUFI02G38000.3">
    <property type="protein sequence ID" value="ORUFI02G38000.3"/>
    <property type="gene ID" value="ORUFI02G38000"/>
</dbReference>
<reference evidence="4" key="1">
    <citation type="submission" date="2013-06" db="EMBL/GenBank/DDBJ databases">
        <authorList>
            <person name="Zhao Q."/>
        </authorList>
    </citation>
    <scope>NUCLEOTIDE SEQUENCE</scope>
    <source>
        <strain evidence="4">cv. W1943</strain>
    </source>
</reference>
<evidence type="ECO:0000256" key="1">
    <source>
        <dbReference type="ARBA" id="ARBA00023054"/>
    </source>
</evidence>
<accession>A0A0E0NMF8</accession>
<dbReference type="Gramene" id="ORUFI02G38000.3">
    <property type="protein sequence ID" value="ORUFI02G38000.3"/>
    <property type="gene ID" value="ORUFI02G38000"/>
</dbReference>
<name>A0A0E0NMF8_ORYRU</name>
<proteinExistence type="predicted"/>
<feature type="region of interest" description="Disordered" evidence="2">
    <location>
        <begin position="228"/>
        <end position="259"/>
    </location>
</feature>
<dbReference type="Proteomes" id="UP000008022">
    <property type="component" value="Unassembled WGS sequence"/>
</dbReference>
<protein>
    <submittedName>
        <fullName evidence="3">Uncharacterized protein</fullName>
    </submittedName>
</protein>
<keyword evidence="1" id="KW-0175">Coiled coil</keyword>
<sequence length="395" mass="42742">MHIEVFIGNSGCAMDLSACLPFSLSSSRMNQELVLHLCFCTHPSQARSRLFLDSVLHKRRSFDNQFLSVLDGIAVHYSDFRTHGMNNLRQKCVCVTISTSWEKALEASGVFNRHEGLALLTTIVEGGGNCNPASDPLPNQSLLSASIINKILHLIDALDLLCRRSYIALDQLLLDTQEALKIAYPKCLSGLSAYHNTSSVCTAGQLLQRWGACTGICVTDLVEGGASHLHGGKSSRDKKARASPAAGAKGGGAGHGMADASAEMTKRSAYFRQIEEDVGTHPAAILELKDAVGAFQSMDMGELARFHCSSRVRPGAHYKPAHSPRARLLCHGAAHARRVPAGRPDWLPLLVLARFEGFPSKKLEALRMAAALYSKLDGVVATPSILNMQKKILTF</sequence>